<feature type="chain" id="PRO_5042867605" evidence="4">
    <location>
        <begin position="24"/>
        <end position="503"/>
    </location>
</feature>
<dbReference type="Gene3D" id="3.40.190.10">
    <property type="entry name" value="Periplasmic binding protein-like II"/>
    <property type="match status" value="1"/>
</dbReference>
<comment type="caution">
    <text evidence="6">The sequence shown here is derived from an EMBL/GenBank/DDBJ whole genome shotgun (WGS) entry which is preliminary data.</text>
</comment>
<comment type="similarity">
    <text evidence="2">Belongs to the bacterial solute-binding protein 5 family.</text>
</comment>
<evidence type="ECO:0000313" key="8">
    <source>
        <dbReference type="Proteomes" id="UP000199541"/>
    </source>
</evidence>
<dbReference type="RefSeq" id="WP_035843296.1">
    <property type="nucleotide sequence ID" value="NZ_BNAB01000004.1"/>
</dbReference>
<dbReference type="EMBL" id="BNAB01000004">
    <property type="protein sequence ID" value="GHE00401.1"/>
    <property type="molecule type" value="Genomic_DNA"/>
</dbReference>
<dbReference type="InterPro" id="IPR030678">
    <property type="entry name" value="Peptide/Ni-bd"/>
</dbReference>
<sequence>MRRYSLTLGLASALVVMGHLAHAADLRIGLQDDPDTLDPDQGRTFVGRIVFASMCDKLVDITPELKIIPALATSWKWSDGGKALTMDLRKGVTFQDGEKFDAEAVKYNIHRSQTLPESRRKNEVKSIASVEVKGPYQVVFHLKAPDATLLAQLADRAGMMVAPKVAEKEGDKFGLHPVCVGPYKFQSRVAQDKIVLVKDPSYYDAKDYHFDKVSFLPIPDTTVRLANLRAGDLDMIERLAATDVKTAEKDPKLQVKKATSLGYQGITFNIGNGPKAKTPFGEKEKLRQALSLSIDRNAINQVVFNGAFEPGNQPFPPGSKWYDKAFPVQPQNIAEAKKLLQEAGDPHPELTVQVTNNPVQMQLMQVIQAMAAQAGIKIKIVAKEFATLLKDQTTGDFEASQIGWSGRIDPDGNIYGFVVTGAGLNDGHYSDPQVDALLNKARLTTDDAVRKQSYDAAQAILLKQLPIIYLYHPVWIWALDKKIEGFTPYPDGMIRLKGVKFTG</sequence>
<keyword evidence="8" id="KW-1185">Reference proteome</keyword>
<reference evidence="6" key="3">
    <citation type="submission" date="2023-06" db="EMBL/GenBank/DDBJ databases">
        <authorList>
            <person name="Sun Q."/>
            <person name="Zhou Y."/>
        </authorList>
    </citation>
    <scope>NUCLEOTIDE SEQUENCE</scope>
    <source>
        <strain evidence="6">CGMCC 1.10859</strain>
    </source>
</reference>
<dbReference type="InterPro" id="IPR039424">
    <property type="entry name" value="SBP_5"/>
</dbReference>
<feature type="domain" description="Solute-binding protein family 5" evidence="5">
    <location>
        <begin position="66"/>
        <end position="418"/>
    </location>
</feature>
<dbReference type="Gene3D" id="3.10.105.10">
    <property type="entry name" value="Dipeptide-binding Protein, Domain 3"/>
    <property type="match status" value="1"/>
</dbReference>
<evidence type="ECO:0000256" key="4">
    <source>
        <dbReference type="SAM" id="SignalP"/>
    </source>
</evidence>
<dbReference type="Pfam" id="PF00496">
    <property type="entry name" value="SBP_bac_5"/>
    <property type="match status" value="1"/>
</dbReference>
<dbReference type="Proteomes" id="UP000199541">
    <property type="component" value="Unassembled WGS sequence"/>
</dbReference>
<evidence type="ECO:0000256" key="2">
    <source>
        <dbReference type="ARBA" id="ARBA00005695"/>
    </source>
</evidence>
<reference evidence="6" key="1">
    <citation type="journal article" date="2014" name="Int. J. Syst. Evol. Microbiol.">
        <title>Complete genome sequence of Corynebacterium casei LMG S-19264T (=DSM 44701T), isolated from a smear-ripened cheese.</title>
        <authorList>
            <consortium name="US DOE Joint Genome Institute (JGI-PGF)"/>
            <person name="Walter F."/>
            <person name="Albersmeier A."/>
            <person name="Kalinowski J."/>
            <person name="Ruckert C."/>
        </authorList>
    </citation>
    <scope>NUCLEOTIDE SEQUENCE</scope>
    <source>
        <strain evidence="6">CGMCC 1.10859</strain>
    </source>
</reference>
<dbReference type="Proteomes" id="UP000634647">
    <property type="component" value="Unassembled WGS sequence"/>
</dbReference>
<keyword evidence="3 4" id="KW-0732">Signal</keyword>
<dbReference type="GO" id="GO:1904680">
    <property type="term" value="F:peptide transmembrane transporter activity"/>
    <property type="evidence" value="ECO:0007669"/>
    <property type="project" value="TreeGrafter"/>
</dbReference>
<feature type="signal peptide" evidence="4">
    <location>
        <begin position="1"/>
        <end position="23"/>
    </location>
</feature>
<dbReference type="PANTHER" id="PTHR30290:SF38">
    <property type="entry name" value="D,D-DIPEPTIDE-BINDING PERIPLASMIC PROTEIN DDPA-RELATED"/>
    <property type="match status" value="1"/>
</dbReference>
<dbReference type="GO" id="GO:0043190">
    <property type="term" value="C:ATP-binding cassette (ABC) transporter complex"/>
    <property type="evidence" value="ECO:0007669"/>
    <property type="project" value="InterPro"/>
</dbReference>
<dbReference type="SUPFAM" id="SSF53850">
    <property type="entry name" value="Periplasmic binding protein-like II"/>
    <property type="match status" value="1"/>
</dbReference>
<dbReference type="GO" id="GO:0015833">
    <property type="term" value="P:peptide transport"/>
    <property type="evidence" value="ECO:0007669"/>
    <property type="project" value="TreeGrafter"/>
</dbReference>
<dbReference type="InterPro" id="IPR000914">
    <property type="entry name" value="SBP_5_dom"/>
</dbReference>
<name>A0AAN4UQ37_9RHOB</name>
<organism evidence="6 9">
    <name type="scientific">Allgaiera indica</name>
    <dbReference type="NCBI Taxonomy" id="765699"/>
    <lineage>
        <taxon>Bacteria</taxon>
        <taxon>Pseudomonadati</taxon>
        <taxon>Pseudomonadota</taxon>
        <taxon>Alphaproteobacteria</taxon>
        <taxon>Rhodobacterales</taxon>
        <taxon>Paracoccaceae</taxon>
        <taxon>Allgaiera</taxon>
    </lineage>
</organism>
<dbReference type="PANTHER" id="PTHR30290">
    <property type="entry name" value="PERIPLASMIC BINDING COMPONENT OF ABC TRANSPORTER"/>
    <property type="match status" value="1"/>
</dbReference>
<evidence type="ECO:0000313" key="6">
    <source>
        <dbReference type="EMBL" id="GHE00401.1"/>
    </source>
</evidence>
<accession>A0AAN4UQ37</accession>
<protein>
    <submittedName>
        <fullName evidence="6">Peptide ABC transporter substrate-binding protein</fullName>
    </submittedName>
    <submittedName>
        <fullName evidence="7">Peptide/nickel transport system substrate-binding protein</fullName>
    </submittedName>
</protein>
<dbReference type="CDD" id="cd08511">
    <property type="entry name" value="PBP2_NikA_DppA_OppA_like_5"/>
    <property type="match status" value="1"/>
</dbReference>
<reference evidence="7 8" key="2">
    <citation type="submission" date="2016-10" db="EMBL/GenBank/DDBJ databases">
        <authorList>
            <person name="Varghese N."/>
            <person name="Submissions S."/>
        </authorList>
    </citation>
    <scope>NUCLEOTIDE SEQUENCE [LARGE SCALE GENOMIC DNA]</scope>
    <source>
        <strain evidence="7 8">DSM 24802</strain>
    </source>
</reference>
<evidence type="ECO:0000256" key="3">
    <source>
        <dbReference type="ARBA" id="ARBA00022729"/>
    </source>
</evidence>
<dbReference type="Gene3D" id="3.90.76.10">
    <property type="entry name" value="Dipeptide-binding Protein, Domain 1"/>
    <property type="match status" value="1"/>
</dbReference>
<dbReference type="AlphaFoldDB" id="A0AAN4UQ37"/>
<evidence type="ECO:0000256" key="1">
    <source>
        <dbReference type="ARBA" id="ARBA00004418"/>
    </source>
</evidence>
<evidence type="ECO:0000313" key="7">
    <source>
        <dbReference type="EMBL" id="SDW62492.1"/>
    </source>
</evidence>
<dbReference type="EMBL" id="FNOB01000005">
    <property type="protein sequence ID" value="SDW62492.1"/>
    <property type="molecule type" value="Genomic_DNA"/>
</dbReference>
<dbReference type="PIRSF" id="PIRSF002741">
    <property type="entry name" value="MppA"/>
    <property type="match status" value="1"/>
</dbReference>
<evidence type="ECO:0000313" key="9">
    <source>
        <dbReference type="Proteomes" id="UP000634647"/>
    </source>
</evidence>
<dbReference type="GO" id="GO:0030288">
    <property type="term" value="C:outer membrane-bounded periplasmic space"/>
    <property type="evidence" value="ECO:0007669"/>
    <property type="project" value="UniProtKB-ARBA"/>
</dbReference>
<evidence type="ECO:0000259" key="5">
    <source>
        <dbReference type="Pfam" id="PF00496"/>
    </source>
</evidence>
<comment type="subcellular location">
    <subcellularLocation>
        <location evidence="1">Periplasm</location>
    </subcellularLocation>
</comment>
<gene>
    <name evidence="6" type="primary">dppA</name>
    <name evidence="6" type="ORF">GCM10008024_11760</name>
    <name evidence="7" type="ORF">SAMN05444006_105138</name>
</gene>
<proteinExistence type="inferred from homology"/>